<dbReference type="Proteomes" id="UP000232003">
    <property type="component" value="Chromosome"/>
</dbReference>
<dbReference type="KEGG" id="nfl:COO91_04060"/>
<protein>
    <submittedName>
        <fullName evidence="1">Uncharacterized protein</fullName>
    </submittedName>
</protein>
<organism evidence="1 2">
    <name type="scientific">Nostoc flagelliforme CCNUN1</name>
    <dbReference type="NCBI Taxonomy" id="2038116"/>
    <lineage>
        <taxon>Bacteria</taxon>
        <taxon>Bacillati</taxon>
        <taxon>Cyanobacteriota</taxon>
        <taxon>Cyanophyceae</taxon>
        <taxon>Nostocales</taxon>
        <taxon>Nostocaceae</taxon>
        <taxon>Nostoc</taxon>
    </lineage>
</organism>
<proteinExistence type="predicted"/>
<accession>A0A2K8SRP2</accession>
<keyword evidence="2" id="KW-1185">Reference proteome</keyword>
<dbReference type="AlphaFoldDB" id="A0A2K8SRP2"/>
<sequence length="71" mass="8551">MVRKNQLFYLARYTDFGKMREFQVLYSASRKILAKLLFLIYVSAKSISNPLMARLTNNFILLDMHRIWDYI</sequence>
<dbReference type="EMBL" id="CP024785">
    <property type="protein sequence ID" value="AUB38097.1"/>
    <property type="molecule type" value="Genomic_DNA"/>
</dbReference>
<evidence type="ECO:0000313" key="2">
    <source>
        <dbReference type="Proteomes" id="UP000232003"/>
    </source>
</evidence>
<evidence type="ECO:0000313" key="1">
    <source>
        <dbReference type="EMBL" id="AUB38097.1"/>
    </source>
</evidence>
<gene>
    <name evidence="1" type="ORF">COO91_04060</name>
</gene>
<name>A0A2K8SRP2_9NOSO</name>
<reference evidence="1 2" key="1">
    <citation type="submission" date="2017-11" db="EMBL/GenBank/DDBJ databases">
        <title>Complete genome of a free-living desiccation-tolerant cyanobacterium and its photosynthetic adaptation to extreme terrestrial habitat.</title>
        <authorList>
            <person name="Shang J."/>
        </authorList>
    </citation>
    <scope>NUCLEOTIDE SEQUENCE [LARGE SCALE GENOMIC DNA]</scope>
    <source>
        <strain evidence="1 2">CCNUN1</strain>
    </source>
</reference>